<feature type="region of interest" description="Disordered" evidence="1">
    <location>
        <begin position="34"/>
        <end position="70"/>
    </location>
</feature>
<feature type="compositionally biased region" description="Polar residues" evidence="1">
    <location>
        <begin position="34"/>
        <end position="50"/>
    </location>
</feature>
<protein>
    <submittedName>
        <fullName evidence="2">Uncharacterized protein</fullName>
    </submittedName>
</protein>
<name>A0A5J4WP43_9EUKA</name>
<evidence type="ECO:0000256" key="1">
    <source>
        <dbReference type="SAM" id="MobiDB-lite"/>
    </source>
</evidence>
<feature type="compositionally biased region" description="Polar residues" evidence="1">
    <location>
        <begin position="531"/>
        <end position="552"/>
    </location>
</feature>
<feature type="compositionally biased region" description="Polar residues" evidence="1">
    <location>
        <begin position="358"/>
        <end position="370"/>
    </location>
</feature>
<sequence length="722" mass="80770">MPPNIARYQPSQELQLKNSSLFTSQLNDERNMNQSASSNIQGDKSINSSRSRGDSIGCDTDRTAHTPNQDINQQQQLQTLNQKNKQYGIQNIISEESSNRSTRGDGDQSARNQTDRTQNFSGEWNKNGDIEYGQDDIIDDRNKMRIKGNNQHFGLISNHLFPKTHQISSSISPLNSGSKSPQPDRQQLLSIDQTEYGSENHQGSNQLILSGNKVGLSNQISFTLPHGVQRPQILQYHSSLLGTSTIHRMPGQQHNPHALLQPLSSVPTPVISQQPNINSSKYPFMGSGKKSFFSDNAQTGEESNEQQNNVDSNTQQITNMNSQYNDKQNPAKLSGNNTHQNGPLFSIITNVPPPKQPLQISGTTSFFQISNKDKGKETKIETTENESWKEKDLRSNNERELEKIDENENENEDGNEQQKDEKTQNTDSNTSQDNKKKLIPSKPQRRNQIGSVLPPLDVQKKQIISSIVQPKLNINSKRIFQSDSKGSLSYENQASNINGPQIRTSSPSQFSQVQSSIHASNSNPIIAKKITPNQSNTQLTQEKVTNQQTTPRSVDKRQLFAQKRVSSDVGQSSVMAPVRLAQTQINTPPKSPYQYSQQQSPQITSASMQTQLPLQLPSHMNLNLNALNSVPVVSPSQISSNYNHVQRFTPSRQPHSSIQPHPSNIYRRLFAYKVIYNSNECIGGSSYNSSKMDAVAHFHDRVSLQPQYDHASIPDLTNTSRK</sequence>
<feature type="compositionally biased region" description="Low complexity" evidence="1">
    <location>
        <begin position="592"/>
        <end position="602"/>
    </location>
</feature>
<feature type="region of interest" description="Disordered" evidence="1">
    <location>
        <begin position="290"/>
        <end position="310"/>
    </location>
</feature>
<feature type="compositionally biased region" description="Polar residues" evidence="1">
    <location>
        <begin position="334"/>
        <end position="349"/>
    </location>
</feature>
<feature type="region of interest" description="Disordered" evidence="1">
    <location>
        <begin position="499"/>
        <end position="557"/>
    </location>
</feature>
<feature type="region of interest" description="Disordered" evidence="1">
    <location>
        <begin position="93"/>
        <end position="133"/>
    </location>
</feature>
<evidence type="ECO:0000313" key="2">
    <source>
        <dbReference type="EMBL" id="KAA6396724.1"/>
    </source>
</evidence>
<comment type="caution">
    <text evidence="2">The sequence shown here is derived from an EMBL/GenBank/DDBJ whole genome shotgun (WGS) entry which is preliminary data.</text>
</comment>
<dbReference type="EMBL" id="SNRW01001355">
    <property type="protein sequence ID" value="KAA6396724.1"/>
    <property type="molecule type" value="Genomic_DNA"/>
</dbReference>
<feature type="region of interest" description="Disordered" evidence="1">
    <location>
        <begin position="322"/>
        <end position="454"/>
    </location>
</feature>
<feature type="compositionally biased region" description="Polar residues" evidence="1">
    <location>
        <begin position="109"/>
        <end position="124"/>
    </location>
</feature>
<accession>A0A5J4WP43</accession>
<reference evidence="2 3" key="1">
    <citation type="submission" date="2019-03" db="EMBL/GenBank/DDBJ databases">
        <title>Single cell metagenomics reveals metabolic interactions within the superorganism composed of flagellate Streblomastix strix and complex community of Bacteroidetes bacteria on its surface.</title>
        <authorList>
            <person name="Treitli S.C."/>
            <person name="Kolisko M."/>
            <person name="Husnik F."/>
            <person name="Keeling P."/>
            <person name="Hampl V."/>
        </authorList>
    </citation>
    <scope>NUCLEOTIDE SEQUENCE [LARGE SCALE GENOMIC DNA]</scope>
    <source>
        <strain evidence="2">ST1C</strain>
    </source>
</reference>
<feature type="compositionally biased region" description="Basic and acidic residues" evidence="1">
    <location>
        <begin position="371"/>
        <end position="406"/>
    </location>
</feature>
<dbReference type="AlphaFoldDB" id="A0A5J4WP43"/>
<organism evidence="2 3">
    <name type="scientific">Streblomastix strix</name>
    <dbReference type="NCBI Taxonomy" id="222440"/>
    <lineage>
        <taxon>Eukaryota</taxon>
        <taxon>Metamonada</taxon>
        <taxon>Preaxostyla</taxon>
        <taxon>Oxymonadida</taxon>
        <taxon>Streblomastigidae</taxon>
        <taxon>Streblomastix</taxon>
    </lineage>
</organism>
<evidence type="ECO:0000313" key="3">
    <source>
        <dbReference type="Proteomes" id="UP000324800"/>
    </source>
</evidence>
<gene>
    <name evidence="2" type="ORF">EZS28_007749</name>
</gene>
<proteinExistence type="predicted"/>
<feature type="region of interest" description="Disordered" evidence="1">
    <location>
        <begin position="585"/>
        <end position="608"/>
    </location>
</feature>
<dbReference type="Proteomes" id="UP000324800">
    <property type="component" value="Unassembled WGS sequence"/>
</dbReference>
<feature type="compositionally biased region" description="Polar residues" evidence="1">
    <location>
        <begin position="293"/>
        <end position="310"/>
    </location>
</feature>
<feature type="compositionally biased region" description="Low complexity" evidence="1">
    <location>
        <begin position="505"/>
        <end position="516"/>
    </location>
</feature>